<proteinExistence type="predicted"/>
<keyword evidence="2" id="KW-1185">Reference proteome</keyword>
<name>A0ABV9MXM5_9ENTE</name>
<evidence type="ECO:0000313" key="1">
    <source>
        <dbReference type="EMBL" id="MFC4719570.1"/>
    </source>
</evidence>
<gene>
    <name evidence="1" type="ORF">ACFO5I_07460</name>
</gene>
<dbReference type="RefSeq" id="WP_204655185.1">
    <property type="nucleotide sequence ID" value="NZ_JAFBFD010000068.1"/>
</dbReference>
<comment type="caution">
    <text evidence="1">The sequence shown here is derived from an EMBL/GenBank/DDBJ whole genome shotgun (WGS) entry which is preliminary data.</text>
</comment>
<reference evidence="2" key="1">
    <citation type="journal article" date="2019" name="Int. J. Syst. Evol. Microbiol.">
        <title>The Global Catalogue of Microorganisms (GCM) 10K type strain sequencing project: providing services to taxonomists for standard genome sequencing and annotation.</title>
        <authorList>
            <consortium name="The Broad Institute Genomics Platform"/>
            <consortium name="The Broad Institute Genome Sequencing Center for Infectious Disease"/>
            <person name="Wu L."/>
            <person name="Ma J."/>
        </authorList>
    </citation>
    <scope>NUCLEOTIDE SEQUENCE [LARGE SCALE GENOMIC DNA]</scope>
    <source>
        <strain evidence="2">CGMCC 1.19032</strain>
    </source>
</reference>
<dbReference type="EMBL" id="JBHSGS010000041">
    <property type="protein sequence ID" value="MFC4719570.1"/>
    <property type="molecule type" value="Genomic_DNA"/>
</dbReference>
<evidence type="ECO:0000313" key="2">
    <source>
        <dbReference type="Proteomes" id="UP001595969"/>
    </source>
</evidence>
<accession>A0ABV9MXM5</accession>
<organism evidence="1 2">
    <name type="scientific">Enterococcus lemanii</name>
    <dbReference type="NCBI Taxonomy" id="1159752"/>
    <lineage>
        <taxon>Bacteria</taxon>
        <taxon>Bacillati</taxon>
        <taxon>Bacillota</taxon>
        <taxon>Bacilli</taxon>
        <taxon>Lactobacillales</taxon>
        <taxon>Enterococcaceae</taxon>
        <taxon>Enterococcus</taxon>
    </lineage>
</organism>
<protein>
    <submittedName>
        <fullName evidence="1">Uncharacterized protein</fullName>
    </submittedName>
</protein>
<dbReference type="Proteomes" id="UP001595969">
    <property type="component" value="Unassembled WGS sequence"/>
</dbReference>
<sequence length="76" mass="9097">MSEKKFVDTWLSCEEYQWCLHCERVSLRSQWIDYKSCMYCGASCIDAWEWSLNQTFVVARKYPEIPVLGKKYPMCP</sequence>